<comment type="cofactor">
    <cofactor evidence="6">
        <name>heme</name>
        <dbReference type="ChEBI" id="CHEBI:30413"/>
    </cofactor>
</comment>
<dbReference type="InterPro" id="IPR036396">
    <property type="entry name" value="Cyt_P450_sf"/>
</dbReference>
<evidence type="ECO:0000256" key="3">
    <source>
        <dbReference type="ARBA" id="ARBA00022723"/>
    </source>
</evidence>
<dbReference type="Proteomes" id="UP000636709">
    <property type="component" value="Unassembled WGS sequence"/>
</dbReference>
<comment type="similarity">
    <text evidence="7">Belongs to the cytochrome P450 family.</text>
</comment>
<keyword evidence="6 7" id="KW-0408">Iron</keyword>
<keyword evidence="5" id="KW-0472">Membrane</keyword>
<dbReference type="Gene3D" id="1.10.630.10">
    <property type="entry name" value="Cytochrome P450"/>
    <property type="match status" value="1"/>
</dbReference>
<dbReference type="Pfam" id="PF00067">
    <property type="entry name" value="p450"/>
    <property type="match status" value="1"/>
</dbReference>
<evidence type="ECO:0000256" key="6">
    <source>
        <dbReference type="PIRSR" id="PIRSR602401-1"/>
    </source>
</evidence>
<feature type="binding site" description="axial binding residue" evidence="6">
    <location>
        <position position="465"/>
    </location>
    <ligand>
        <name>heme</name>
        <dbReference type="ChEBI" id="CHEBI:30413"/>
    </ligand>
    <ligandPart>
        <name>Fe</name>
        <dbReference type="ChEBI" id="CHEBI:18248"/>
    </ligandPart>
</feature>
<keyword evidence="4" id="KW-1133">Transmembrane helix</keyword>
<dbReference type="GO" id="GO:0016020">
    <property type="term" value="C:membrane"/>
    <property type="evidence" value="ECO:0007669"/>
    <property type="project" value="UniProtKB-SubCell"/>
</dbReference>
<keyword evidence="10" id="KW-1185">Reference proteome</keyword>
<accession>A0A835AHY4</accession>
<dbReference type="InterPro" id="IPR001128">
    <property type="entry name" value="Cyt_P450"/>
</dbReference>
<evidence type="ECO:0000256" key="7">
    <source>
        <dbReference type="RuleBase" id="RU000461"/>
    </source>
</evidence>
<dbReference type="PANTHER" id="PTHR24298">
    <property type="entry name" value="FLAVONOID 3'-MONOOXYGENASE-RELATED"/>
    <property type="match status" value="1"/>
</dbReference>
<name>A0A835AHY4_9POAL</name>
<evidence type="ECO:0008006" key="11">
    <source>
        <dbReference type="Google" id="ProtNLM"/>
    </source>
</evidence>
<dbReference type="CDD" id="cd11075">
    <property type="entry name" value="CYP77_89"/>
    <property type="match status" value="1"/>
</dbReference>
<dbReference type="InterPro" id="IPR017972">
    <property type="entry name" value="Cyt_P450_CS"/>
</dbReference>
<dbReference type="PROSITE" id="PS00086">
    <property type="entry name" value="CYTOCHROME_P450"/>
    <property type="match status" value="1"/>
</dbReference>
<evidence type="ECO:0000256" key="8">
    <source>
        <dbReference type="SAM" id="MobiDB-lite"/>
    </source>
</evidence>
<proteinExistence type="inferred from homology"/>
<dbReference type="PRINTS" id="PR00385">
    <property type="entry name" value="P450"/>
</dbReference>
<dbReference type="GO" id="GO:0020037">
    <property type="term" value="F:heme binding"/>
    <property type="evidence" value="ECO:0007669"/>
    <property type="project" value="InterPro"/>
</dbReference>
<dbReference type="GO" id="GO:0005506">
    <property type="term" value="F:iron ion binding"/>
    <property type="evidence" value="ECO:0007669"/>
    <property type="project" value="InterPro"/>
</dbReference>
<comment type="caution">
    <text evidence="9">The sequence shown here is derived from an EMBL/GenBank/DDBJ whole genome shotgun (WGS) entry which is preliminary data.</text>
</comment>
<keyword evidence="3 6" id="KW-0479">Metal-binding</keyword>
<dbReference type="Gramene" id="Dexi6B01G0007670.1">
    <property type="protein sequence ID" value="Dexi6B01G0007670.1:cds"/>
    <property type="gene ID" value="Dexi6B01G0007670"/>
</dbReference>
<evidence type="ECO:0000256" key="4">
    <source>
        <dbReference type="ARBA" id="ARBA00022989"/>
    </source>
</evidence>
<evidence type="ECO:0000256" key="5">
    <source>
        <dbReference type="ARBA" id="ARBA00023136"/>
    </source>
</evidence>
<evidence type="ECO:0000256" key="2">
    <source>
        <dbReference type="ARBA" id="ARBA00022692"/>
    </source>
</evidence>
<keyword evidence="7" id="KW-0560">Oxidoreductase</keyword>
<organism evidence="9 10">
    <name type="scientific">Digitaria exilis</name>
    <dbReference type="NCBI Taxonomy" id="1010633"/>
    <lineage>
        <taxon>Eukaryota</taxon>
        <taxon>Viridiplantae</taxon>
        <taxon>Streptophyta</taxon>
        <taxon>Embryophyta</taxon>
        <taxon>Tracheophyta</taxon>
        <taxon>Spermatophyta</taxon>
        <taxon>Magnoliopsida</taxon>
        <taxon>Liliopsida</taxon>
        <taxon>Poales</taxon>
        <taxon>Poaceae</taxon>
        <taxon>PACMAD clade</taxon>
        <taxon>Panicoideae</taxon>
        <taxon>Panicodae</taxon>
        <taxon>Paniceae</taxon>
        <taxon>Anthephorinae</taxon>
        <taxon>Digitaria</taxon>
    </lineage>
</organism>
<comment type="subcellular location">
    <subcellularLocation>
        <location evidence="1">Membrane</location>
        <topology evidence="1">Single-pass membrane protein</topology>
    </subcellularLocation>
</comment>
<feature type="region of interest" description="Disordered" evidence="8">
    <location>
        <begin position="262"/>
        <end position="283"/>
    </location>
</feature>
<dbReference type="PANTHER" id="PTHR24298:SF152">
    <property type="entry name" value="CYTOCHROME P450 FAMILY PROTEIN, EXPRESSED"/>
    <property type="match status" value="1"/>
</dbReference>
<sequence>MELTWLLLVATCLLVAVVFLLSDAKRHRRGLPPGPASVPLIGNLVWLTLTDGMHFLHTLRRLHSRYGPLLTHRMGSVLEVTVSDRRLAHAALVERGAALADRPEMASRELLGHTGAFSITSSNYGPLWRLLRRNFALEVTSPARILQFVQLRELVATELTAKLRREHTGGVAVGVRDAFQHAMFRLFVAMCFGEVLDELTVRGITAAVSDMMVYAMTEIDVFFFLPAVTTRLFRGRWQALQAKRQKLKTMYRPLVDARRQRKNKLQGAAGDDHPPHQQGGGGTTLPHCYVDSLLDMRLEEDGGRALTEDEIASLCSEFLGTGTDLPVTALEWIMAEIVKNPGVQKKLYDEINKAPSGSGKFSEEDMVKMLYLKAVVLEGLRRHPPGHIMVPRAAAEDVELGAYVVPKGSSLNVMVYDIGMDEGTWERPREFMPERFLPGGDGEGLDITGSKEIKMIPFGAGRRLCPGYRIALLHLEYFVATLVAAFEWHEEEGEDVDVTSEAAQVSIVMKKPLRARLVPRVSSL</sequence>
<keyword evidence="7" id="KW-0503">Monooxygenase</keyword>
<reference evidence="9" key="1">
    <citation type="submission" date="2020-07" db="EMBL/GenBank/DDBJ databases">
        <title>Genome sequence and genetic diversity analysis of an under-domesticated orphan crop, white fonio (Digitaria exilis).</title>
        <authorList>
            <person name="Bennetzen J.L."/>
            <person name="Chen S."/>
            <person name="Ma X."/>
            <person name="Wang X."/>
            <person name="Yssel A.E.J."/>
            <person name="Chaluvadi S.R."/>
            <person name="Johnson M."/>
            <person name="Gangashetty P."/>
            <person name="Hamidou F."/>
            <person name="Sanogo M.D."/>
            <person name="Zwaenepoel A."/>
            <person name="Wallace J."/>
            <person name="Van De Peer Y."/>
            <person name="Van Deynze A."/>
        </authorList>
    </citation>
    <scope>NUCLEOTIDE SEQUENCE</scope>
    <source>
        <tissue evidence="9">Leaves</tissue>
    </source>
</reference>
<dbReference type="InterPro" id="IPR051103">
    <property type="entry name" value="Plant_metabolite_P450s"/>
</dbReference>
<keyword evidence="2" id="KW-0812">Transmembrane</keyword>
<protein>
    <recommendedName>
        <fullName evidence="11">Cytochrome P450</fullName>
    </recommendedName>
</protein>
<keyword evidence="6 7" id="KW-0349">Heme</keyword>
<dbReference type="OrthoDB" id="1055148at2759"/>
<evidence type="ECO:0000313" key="9">
    <source>
        <dbReference type="EMBL" id="KAF8655456.1"/>
    </source>
</evidence>
<dbReference type="EMBL" id="JACEFO010002588">
    <property type="protein sequence ID" value="KAF8655456.1"/>
    <property type="molecule type" value="Genomic_DNA"/>
</dbReference>
<evidence type="ECO:0000256" key="1">
    <source>
        <dbReference type="ARBA" id="ARBA00004167"/>
    </source>
</evidence>
<evidence type="ECO:0000313" key="10">
    <source>
        <dbReference type="Proteomes" id="UP000636709"/>
    </source>
</evidence>
<dbReference type="GO" id="GO:0016709">
    <property type="term" value="F:oxidoreductase activity, acting on paired donors, with incorporation or reduction of molecular oxygen, NAD(P)H as one donor, and incorporation of one atom of oxygen"/>
    <property type="evidence" value="ECO:0007669"/>
    <property type="project" value="TreeGrafter"/>
</dbReference>
<dbReference type="SUPFAM" id="SSF48264">
    <property type="entry name" value="Cytochrome P450"/>
    <property type="match status" value="1"/>
</dbReference>
<gene>
    <name evidence="9" type="ORF">HU200_061204</name>
</gene>
<dbReference type="PRINTS" id="PR00463">
    <property type="entry name" value="EP450I"/>
</dbReference>
<dbReference type="AlphaFoldDB" id="A0A835AHY4"/>
<dbReference type="InterPro" id="IPR002401">
    <property type="entry name" value="Cyt_P450_E_grp-I"/>
</dbReference>